<dbReference type="NCBIfam" id="TIGR01076">
    <property type="entry name" value="sortase_fam"/>
    <property type="match status" value="1"/>
</dbReference>
<name>A0A2V3WHH7_9BACI</name>
<dbReference type="EMBL" id="QJJR01000001">
    <property type="protein sequence ID" value="PXW92994.1"/>
    <property type="molecule type" value="Genomic_DNA"/>
</dbReference>
<feature type="active site" description="Acyl-thioester intermediate" evidence="2">
    <location>
        <position position="171"/>
    </location>
</feature>
<dbReference type="AlphaFoldDB" id="A0A2V3WHH7"/>
<accession>A0A2V3WHH7</accession>
<dbReference type="CDD" id="cd05828">
    <property type="entry name" value="Sortase_D_1"/>
    <property type="match status" value="1"/>
</dbReference>
<organism evidence="3 4">
    <name type="scientific">Streptohalobacillus salinus</name>
    <dbReference type="NCBI Taxonomy" id="621096"/>
    <lineage>
        <taxon>Bacteria</taxon>
        <taxon>Bacillati</taxon>
        <taxon>Bacillota</taxon>
        <taxon>Bacilli</taxon>
        <taxon>Bacillales</taxon>
        <taxon>Bacillaceae</taxon>
        <taxon>Streptohalobacillus</taxon>
    </lineage>
</organism>
<dbReference type="InterPro" id="IPR053525">
    <property type="entry name" value="Sortase_D"/>
</dbReference>
<reference evidence="3 4" key="1">
    <citation type="submission" date="2018-05" db="EMBL/GenBank/DDBJ databases">
        <title>Genomic Encyclopedia of Type Strains, Phase IV (KMG-IV): sequencing the most valuable type-strain genomes for metagenomic binning, comparative biology and taxonomic classification.</title>
        <authorList>
            <person name="Goeker M."/>
        </authorList>
    </citation>
    <scope>NUCLEOTIDE SEQUENCE [LARGE SCALE GENOMIC DNA]</scope>
    <source>
        <strain evidence="3 4">DSM 22440</strain>
    </source>
</reference>
<dbReference type="NCBIfam" id="NF033746">
    <property type="entry name" value="class_D_sortase"/>
    <property type="match status" value="1"/>
</dbReference>
<keyword evidence="4" id="KW-1185">Reference proteome</keyword>
<dbReference type="OrthoDB" id="165822at2"/>
<evidence type="ECO:0000313" key="4">
    <source>
        <dbReference type="Proteomes" id="UP000247922"/>
    </source>
</evidence>
<dbReference type="InterPro" id="IPR001261">
    <property type="entry name" value="ArgE/DapE_CS"/>
</dbReference>
<feature type="active site" description="Proton donor/acceptor" evidence="2">
    <location>
        <position position="113"/>
    </location>
</feature>
<dbReference type="InterPro" id="IPR041999">
    <property type="entry name" value="Sortase_D_1"/>
</dbReference>
<evidence type="ECO:0000256" key="2">
    <source>
        <dbReference type="PIRSR" id="PIRSR605754-1"/>
    </source>
</evidence>
<evidence type="ECO:0000256" key="1">
    <source>
        <dbReference type="ARBA" id="ARBA00022801"/>
    </source>
</evidence>
<dbReference type="Proteomes" id="UP000247922">
    <property type="component" value="Unassembled WGS sequence"/>
</dbReference>
<dbReference type="Gene3D" id="2.40.260.10">
    <property type="entry name" value="Sortase"/>
    <property type="match status" value="1"/>
</dbReference>
<proteinExistence type="predicted"/>
<keyword evidence="1" id="KW-0378">Hydrolase</keyword>
<dbReference type="GO" id="GO:0016787">
    <property type="term" value="F:hydrolase activity"/>
    <property type="evidence" value="ECO:0007669"/>
    <property type="project" value="UniProtKB-KW"/>
</dbReference>
<dbReference type="SUPFAM" id="SSF63817">
    <property type="entry name" value="Sortase"/>
    <property type="match status" value="1"/>
</dbReference>
<protein>
    <submittedName>
        <fullName evidence="3">Sortase A</fullName>
    </submittedName>
</protein>
<dbReference type="Pfam" id="PF04203">
    <property type="entry name" value="Sortase"/>
    <property type="match status" value="1"/>
</dbReference>
<evidence type="ECO:0000313" key="3">
    <source>
        <dbReference type="EMBL" id="PXW92994.1"/>
    </source>
</evidence>
<comment type="caution">
    <text evidence="3">The sequence shown here is derived from an EMBL/GenBank/DDBJ whole genome shotgun (WGS) entry which is preliminary data.</text>
</comment>
<dbReference type="RefSeq" id="WP_110250096.1">
    <property type="nucleotide sequence ID" value="NZ_QJJR01000001.1"/>
</dbReference>
<dbReference type="PROSITE" id="PS00758">
    <property type="entry name" value="ARGE_DAPE_CPG2_1"/>
    <property type="match status" value="1"/>
</dbReference>
<gene>
    <name evidence="3" type="ORF">DES38_10174</name>
</gene>
<dbReference type="InterPro" id="IPR023365">
    <property type="entry name" value="Sortase_dom-sf"/>
</dbReference>
<sequence>MKKLATLLMMVGLVFLIYGGYQYFTVQAKESGATREAEALIAERAQAPEDKSTVMAAFDPALGETIGLLEIDKIDARVPIIEGSDAESLDRGVGHYETTAFPGQGDQILLSGHRDTVFTKLGEVEVGDIITIELPYGRFDYKMVASKIVDADDRTVIGSTAPNEELIVSTCYPFGFVGSAPDRYVVYAVPVESEGEAK</sequence>
<dbReference type="InterPro" id="IPR005754">
    <property type="entry name" value="Sortase"/>
</dbReference>